<dbReference type="AlphaFoldDB" id="A0A382PHQ9"/>
<dbReference type="GO" id="GO:0051276">
    <property type="term" value="P:chromosome organization"/>
    <property type="evidence" value="ECO:0007669"/>
    <property type="project" value="InterPro"/>
</dbReference>
<sequence length="344" mass="40628">RHKKLTGKLREQDIALAFLKVQRYRTTIDPLEKQIKEYRHLRASKTTESSIHEKELKQYRETYSLQEKELNALQTQMTLLVERQQTLRQDILVWTEKGRSALANIDRQEQEYVLNDEKIDLLQSRSEELEQELTEIELEINGKIDHYKIEKDTFQTLESVYLRTVEDLDGLQNDRWQFQQDIASQRSLYDRTISMVEEKESLCEKLNERILEQKQNEKIYRGRQKQIDVQSKAIDQKLASSKNNLDKIESKLQILQIEEQELVKQYHHLSAKKDSLESQNSFYQELVESKEGFPEGTRYVLENPKKFPNVLGTVADVFLVDDLYRDALESGLGDLSHCMITKDK</sequence>
<gene>
    <name evidence="2" type="ORF">METZ01_LOCUS325039</name>
</gene>
<keyword evidence="1" id="KW-0175">Coiled coil</keyword>
<dbReference type="Gene3D" id="1.20.1060.20">
    <property type="match status" value="1"/>
</dbReference>
<dbReference type="EMBL" id="UINC01107076">
    <property type="protein sequence ID" value="SVC72185.1"/>
    <property type="molecule type" value="Genomic_DNA"/>
</dbReference>
<dbReference type="SUPFAM" id="SSF75553">
    <property type="entry name" value="Smc hinge domain"/>
    <property type="match status" value="1"/>
</dbReference>
<evidence type="ECO:0000256" key="1">
    <source>
        <dbReference type="SAM" id="Coils"/>
    </source>
</evidence>
<feature type="non-terminal residue" evidence="2">
    <location>
        <position position="344"/>
    </location>
</feature>
<proteinExistence type="predicted"/>
<evidence type="ECO:0000313" key="2">
    <source>
        <dbReference type="EMBL" id="SVC72185.1"/>
    </source>
</evidence>
<feature type="coiled-coil region" evidence="1">
    <location>
        <begin position="119"/>
        <end position="146"/>
    </location>
</feature>
<feature type="non-terminal residue" evidence="2">
    <location>
        <position position="1"/>
    </location>
</feature>
<feature type="coiled-coil region" evidence="1">
    <location>
        <begin position="196"/>
        <end position="279"/>
    </location>
</feature>
<dbReference type="GO" id="GO:0005524">
    <property type="term" value="F:ATP binding"/>
    <property type="evidence" value="ECO:0007669"/>
    <property type="project" value="InterPro"/>
</dbReference>
<reference evidence="2" key="1">
    <citation type="submission" date="2018-05" db="EMBL/GenBank/DDBJ databases">
        <authorList>
            <person name="Lanie J.A."/>
            <person name="Ng W.-L."/>
            <person name="Kazmierczak K.M."/>
            <person name="Andrzejewski T.M."/>
            <person name="Davidsen T.M."/>
            <person name="Wayne K.J."/>
            <person name="Tettelin H."/>
            <person name="Glass J.I."/>
            <person name="Rusch D."/>
            <person name="Podicherti R."/>
            <person name="Tsui H.-C.T."/>
            <person name="Winkler M.E."/>
        </authorList>
    </citation>
    <scope>NUCLEOTIDE SEQUENCE</scope>
</reference>
<name>A0A382PHQ9_9ZZZZ</name>
<dbReference type="InterPro" id="IPR036277">
    <property type="entry name" value="SMC_hinge_sf"/>
</dbReference>
<protein>
    <recommendedName>
        <fullName evidence="3">SMC hinge domain-containing protein</fullName>
    </recommendedName>
</protein>
<evidence type="ECO:0008006" key="3">
    <source>
        <dbReference type="Google" id="ProtNLM"/>
    </source>
</evidence>
<accession>A0A382PHQ9</accession>
<organism evidence="2">
    <name type="scientific">marine metagenome</name>
    <dbReference type="NCBI Taxonomy" id="408172"/>
    <lineage>
        <taxon>unclassified sequences</taxon>
        <taxon>metagenomes</taxon>
        <taxon>ecological metagenomes</taxon>
    </lineage>
</organism>
<dbReference type="GO" id="GO:0005694">
    <property type="term" value="C:chromosome"/>
    <property type="evidence" value="ECO:0007669"/>
    <property type="project" value="InterPro"/>
</dbReference>